<evidence type="ECO:0000313" key="2">
    <source>
        <dbReference type="EMBL" id="MBT1071312.1"/>
    </source>
</evidence>
<dbReference type="PANTHER" id="PTHR12110">
    <property type="entry name" value="HYDROXYPYRUVATE ISOMERASE"/>
    <property type="match status" value="1"/>
</dbReference>
<dbReference type="Gene3D" id="3.20.20.150">
    <property type="entry name" value="Divalent-metal-dependent TIM barrel enzymes"/>
    <property type="match status" value="1"/>
</dbReference>
<comment type="caution">
    <text evidence="2">The sequence shown here is derived from an EMBL/GenBank/DDBJ whole genome shotgun (WGS) entry which is preliminary data.</text>
</comment>
<sequence length="256" mass="29303">MPSNLHVHVPYLRLSEHLQYILHNRLNPEIFFSAEALDTLICEKLDAQSNLLKEAGLATTIHAPFLDLNPGALDGTIRDATRRRFEQLFKAAEILQPRVIVFHPGYDELRYGDSRMAWLKNSIDFWREFLPTAKSVGCIIAVENIFEKEPSTLRGLLEAVDDPSFRHCFDVGHWHMFSKVTLEEWFAELGPYIAEFHIHDNHGDADEHLPLGEGVIDFDLLFGLAGHYAPHAVKTIEAHTAERLERALKNIDKYLK</sequence>
<dbReference type="Pfam" id="PF01261">
    <property type="entry name" value="AP_endonuc_2"/>
    <property type="match status" value="1"/>
</dbReference>
<dbReference type="Proteomes" id="UP000784128">
    <property type="component" value="Unassembled WGS sequence"/>
</dbReference>
<keyword evidence="2" id="KW-0413">Isomerase</keyword>
<dbReference type="EMBL" id="JAHDYS010000004">
    <property type="protein sequence ID" value="MBT1071312.1"/>
    <property type="molecule type" value="Genomic_DNA"/>
</dbReference>
<organism evidence="2 3">
    <name type="scientific">Pelotalea chapellei</name>
    <dbReference type="NCBI Taxonomy" id="44671"/>
    <lineage>
        <taxon>Bacteria</taxon>
        <taxon>Pseudomonadati</taxon>
        <taxon>Thermodesulfobacteriota</taxon>
        <taxon>Desulfuromonadia</taxon>
        <taxon>Geobacterales</taxon>
        <taxon>Geobacteraceae</taxon>
        <taxon>Pelotalea</taxon>
    </lineage>
</organism>
<keyword evidence="3" id="KW-1185">Reference proteome</keyword>
<gene>
    <name evidence="2" type="ORF">KJB30_05940</name>
</gene>
<dbReference type="InterPro" id="IPR050312">
    <property type="entry name" value="IolE/XylAMocC-like"/>
</dbReference>
<evidence type="ECO:0000259" key="1">
    <source>
        <dbReference type="Pfam" id="PF01261"/>
    </source>
</evidence>
<evidence type="ECO:0000313" key="3">
    <source>
        <dbReference type="Proteomes" id="UP000784128"/>
    </source>
</evidence>
<dbReference type="SUPFAM" id="SSF51658">
    <property type="entry name" value="Xylose isomerase-like"/>
    <property type="match status" value="1"/>
</dbReference>
<dbReference type="InterPro" id="IPR013022">
    <property type="entry name" value="Xyl_isomerase-like_TIM-brl"/>
</dbReference>
<proteinExistence type="predicted"/>
<dbReference type="InterPro" id="IPR036237">
    <property type="entry name" value="Xyl_isomerase-like_sf"/>
</dbReference>
<dbReference type="GO" id="GO:0016853">
    <property type="term" value="F:isomerase activity"/>
    <property type="evidence" value="ECO:0007669"/>
    <property type="project" value="UniProtKB-KW"/>
</dbReference>
<name>A0ABS5U6M6_9BACT</name>
<accession>A0ABS5U6M6</accession>
<feature type="domain" description="Xylose isomerase-like TIM barrel" evidence="1">
    <location>
        <begin position="43"/>
        <end position="239"/>
    </location>
</feature>
<protein>
    <submittedName>
        <fullName evidence="2">Sugar phosphate isomerase/epimerase</fullName>
    </submittedName>
</protein>
<dbReference type="RefSeq" id="WP_214297023.1">
    <property type="nucleotide sequence ID" value="NZ_JAHDYS010000004.1"/>
</dbReference>
<reference evidence="2 3" key="1">
    <citation type="submission" date="2021-05" db="EMBL/GenBank/DDBJ databases">
        <title>The draft genome of Geobacter chapellei DSM 13688.</title>
        <authorList>
            <person name="Xu Z."/>
            <person name="Masuda Y."/>
            <person name="Itoh H."/>
            <person name="Senoo K."/>
        </authorList>
    </citation>
    <scope>NUCLEOTIDE SEQUENCE [LARGE SCALE GENOMIC DNA]</scope>
    <source>
        <strain evidence="2 3">DSM 13688</strain>
    </source>
</reference>